<sequence length="472" mass="53773">MFKKLLKWLRSMLNQMFDTGNEQDIALSEKMSSAIDMWARMYENGGPWCNAKTGIHSCKLPSIIASEFARLVTIEIEVDVTGSPRADFLQQQMNKMLDRIRSYAELGCALGGIVFKPYVQDGKIIIDAVQGDDFFPTSFDASGRMTGCIFVEQIRRKNSIFTRAEHHEYQNGTHTIQNRAFESHSSDSIGTPIDLSAVPEWAQISPDAQISNVDRPLFAYFRVPQANRQDRHSPLGTSVFADAVETIHDFDEQYGRYLWEYRGGEMALDVADDYLRKSPDGECFSMPERDKRLYRGHDVPTGDQTFYQIFAPALRDESFARGMNTMLKQIEMQVGLAYGTLSDPQNVAKTATEINASRQRSYCTVKDIQKALQNALDDLIYSMDKLATLYNLAPQGSYQTAYDWDDSIVNEPSQRKQMFWQYVIAGKFPFWRYLMEFESYTEEDAKAIAGEAQKGQVDPFADGKEEMQNEIS</sequence>
<evidence type="ECO:0000256" key="1">
    <source>
        <dbReference type="SAM" id="MobiDB-lite"/>
    </source>
</evidence>
<evidence type="ECO:0000313" key="3">
    <source>
        <dbReference type="Proteomes" id="UP000516046"/>
    </source>
</evidence>
<keyword evidence="3" id="KW-1185">Reference proteome</keyword>
<protein>
    <submittedName>
        <fullName evidence="2">Capsid protein</fullName>
    </submittedName>
</protein>
<feature type="region of interest" description="Disordered" evidence="1">
    <location>
        <begin position="451"/>
        <end position="472"/>
    </location>
</feature>
<dbReference type="AlphaFoldDB" id="A0A7G9WJG0"/>
<evidence type="ECO:0000313" key="2">
    <source>
        <dbReference type="EMBL" id="QNO18822.1"/>
    </source>
</evidence>
<reference evidence="2 3" key="1">
    <citation type="submission" date="2020-08" db="EMBL/GenBank/DDBJ databases">
        <authorList>
            <person name="Ren C."/>
            <person name="Gu Y."/>
            <person name="Xu Y."/>
        </authorList>
    </citation>
    <scope>NUCLEOTIDE SEQUENCE [LARGE SCALE GENOMIC DNA]</scope>
    <source>
        <strain evidence="2 3">LBM18003</strain>
    </source>
</reference>
<organism evidence="2 3">
    <name type="scientific">Caproicibacterium amylolyticum</name>
    <dbReference type="NCBI Taxonomy" id="2766537"/>
    <lineage>
        <taxon>Bacteria</taxon>
        <taxon>Bacillati</taxon>
        <taxon>Bacillota</taxon>
        <taxon>Clostridia</taxon>
        <taxon>Eubacteriales</taxon>
        <taxon>Oscillospiraceae</taxon>
        <taxon>Caproicibacterium</taxon>
    </lineage>
</organism>
<dbReference type="Proteomes" id="UP000516046">
    <property type="component" value="Chromosome"/>
</dbReference>
<dbReference type="EMBL" id="CP060696">
    <property type="protein sequence ID" value="QNO18822.1"/>
    <property type="molecule type" value="Genomic_DNA"/>
</dbReference>
<name>A0A7G9WJG0_9FIRM</name>
<gene>
    <name evidence="2" type="ORF">H6X83_04080</name>
</gene>
<feature type="compositionally biased region" description="Basic and acidic residues" evidence="1">
    <location>
        <begin position="461"/>
        <end position="472"/>
    </location>
</feature>
<proteinExistence type="predicted"/>
<accession>A0A7G9WJG0</accession>
<dbReference type="RefSeq" id="WP_212507889.1">
    <property type="nucleotide sequence ID" value="NZ_CP060696.1"/>
</dbReference>
<dbReference type="KEGG" id="caml:H6X83_04080"/>